<accession>A0A8J9YFN3</accession>
<dbReference type="AlphaFoldDB" id="A0A8J9YFN3"/>
<evidence type="ECO:0000313" key="2">
    <source>
        <dbReference type="Proteomes" id="UP000838878"/>
    </source>
</evidence>
<proteinExistence type="predicted"/>
<organism evidence="1 2">
    <name type="scientific">Brenthis ino</name>
    <name type="common">lesser marbled fritillary</name>
    <dbReference type="NCBI Taxonomy" id="405034"/>
    <lineage>
        <taxon>Eukaryota</taxon>
        <taxon>Metazoa</taxon>
        <taxon>Ecdysozoa</taxon>
        <taxon>Arthropoda</taxon>
        <taxon>Hexapoda</taxon>
        <taxon>Insecta</taxon>
        <taxon>Pterygota</taxon>
        <taxon>Neoptera</taxon>
        <taxon>Endopterygota</taxon>
        <taxon>Lepidoptera</taxon>
        <taxon>Glossata</taxon>
        <taxon>Ditrysia</taxon>
        <taxon>Papilionoidea</taxon>
        <taxon>Nymphalidae</taxon>
        <taxon>Heliconiinae</taxon>
        <taxon>Argynnini</taxon>
        <taxon>Brenthis</taxon>
    </lineage>
</organism>
<sequence>MRLLSQPEAVIAVWLCCETRSVKGTFLVACIMCVLLRVVASCGGRLFVDIYKFAPSCELASDELWTCNFDRCIRPI</sequence>
<evidence type="ECO:0000313" key="1">
    <source>
        <dbReference type="EMBL" id="CAH0729089.1"/>
    </source>
</evidence>
<protein>
    <submittedName>
        <fullName evidence="1">Uncharacterized protein</fullName>
    </submittedName>
</protein>
<name>A0A8J9YFN3_9NEOP</name>
<gene>
    <name evidence="1" type="ORF">BINO364_LOCUS14239</name>
</gene>
<feature type="non-terminal residue" evidence="1">
    <location>
        <position position="76"/>
    </location>
</feature>
<dbReference type="EMBL" id="OV170228">
    <property type="protein sequence ID" value="CAH0729089.1"/>
    <property type="molecule type" value="Genomic_DNA"/>
</dbReference>
<dbReference type="Proteomes" id="UP000838878">
    <property type="component" value="Chromosome 8"/>
</dbReference>
<reference evidence="1" key="1">
    <citation type="submission" date="2021-12" db="EMBL/GenBank/DDBJ databases">
        <authorList>
            <person name="Martin H S."/>
        </authorList>
    </citation>
    <scope>NUCLEOTIDE SEQUENCE</scope>
</reference>
<keyword evidence="2" id="KW-1185">Reference proteome</keyword>